<dbReference type="CDD" id="cd01335">
    <property type="entry name" value="Radical_SAM"/>
    <property type="match status" value="1"/>
</dbReference>
<dbReference type="Gene3D" id="3.20.20.70">
    <property type="entry name" value="Aldolase class I"/>
    <property type="match status" value="1"/>
</dbReference>
<keyword evidence="3" id="KW-0479">Metal-binding</keyword>
<comment type="similarity">
    <text evidence="6">Belongs to the radical SAM superfamily. Anaerobic sulfatase-maturating enzyme family.</text>
</comment>
<evidence type="ECO:0000256" key="3">
    <source>
        <dbReference type="ARBA" id="ARBA00022723"/>
    </source>
</evidence>
<name>A0ABT2EME2_9BACT</name>
<comment type="cofactor">
    <cofactor evidence="1">
        <name>[4Fe-4S] cluster</name>
        <dbReference type="ChEBI" id="CHEBI:49883"/>
    </cofactor>
</comment>
<evidence type="ECO:0000256" key="6">
    <source>
        <dbReference type="ARBA" id="ARBA00023601"/>
    </source>
</evidence>
<dbReference type="EMBL" id="JANUCP010000002">
    <property type="protein sequence ID" value="MCS3919117.1"/>
    <property type="molecule type" value="Genomic_DNA"/>
</dbReference>
<keyword evidence="4" id="KW-0408">Iron</keyword>
<evidence type="ECO:0000259" key="7">
    <source>
        <dbReference type="PROSITE" id="PS51918"/>
    </source>
</evidence>
<accession>A0ABT2EME2</accession>
<dbReference type="InterPro" id="IPR023885">
    <property type="entry name" value="4Fe4S-binding_SPASM_dom"/>
</dbReference>
<dbReference type="InterPro" id="IPR023867">
    <property type="entry name" value="Sulphatase_maturase_rSAM"/>
</dbReference>
<dbReference type="PANTHER" id="PTHR43273:SF3">
    <property type="entry name" value="ANAEROBIC SULFATASE-MATURATING ENZYME HOMOLOG ASLB-RELATED"/>
    <property type="match status" value="1"/>
</dbReference>
<evidence type="ECO:0000256" key="4">
    <source>
        <dbReference type="ARBA" id="ARBA00023004"/>
    </source>
</evidence>
<protein>
    <recommendedName>
        <fullName evidence="7">Radical SAM core domain-containing protein</fullName>
    </recommendedName>
</protein>
<evidence type="ECO:0000256" key="1">
    <source>
        <dbReference type="ARBA" id="ARBA00001966"/>
    </source>
</evidence>
<evidence type="ECO:0000256" key="2">
    <source>
        <dbReference type="ARBA" id="ARBA00022691"/>
    </source>
</evidence>
<dbReference type="SUPFAM" id="SSF102114">
    <property type="entry name" value="Radical SAM enzymes"/>
    <property type="match status" value="1"/>
</dbReference>
<reference evidence="8 9" key="1">
    <citation type="submission" date="2022-08" db="EMBL/GenBank/DDBJ databases">
        <title>Bacterial and archaeal communities from various locations to study Microbial Dark Matter (Phase II).</title>
        <authorList>
            <person name="Stepanauskas R."/>
        </authorList>
    </citation>
    <scope>NUCLEOTIDE SEQUENCE [LARGE SCALE GENOMIC DNA]</scope>
    <source>
        <strain evidence="8 9">PD1</strain>
    </source>
</reference>
<dbReference type="Pfam" id="PF04055">
    <property type="entry name" value="Radical_SAM"/>
    <property type="match status" value="1"/>
</dbReference>
<proteinExistence type="inferred from homology"/>
<dbReference type="InterPro" id="IPR058240">
    <property type="entry name" value="rSAM_sf"/>
</dbReference>
<dbReference type="PROSITE" id="PS51918">
    <property type="entry name" value="RADICAL_SAM"/>
    <property type="match status" value="1"/>
</dbReference>
<dbReference type="InterPro" id="IPR007197">
    <property type="entry name" value="rSAM"/>
</dbReference>
<organism evidence="8 9">
    <name type="scientific">Candidatus Fervidibacter sacchari</name>
    <dbReference type="NCBI Taxonomy" id="1448929"/>
    <lineage>
        <taxon>Bacteria</taxon>
        <taxon>Candidatus Fervidibacterota</taxon>
        <taxon>Candidatus Fervidibacter</taxon>
    </lineage>
</organism>
<feature type="domain" description="Radical SAM core" evidence="7">
    <location>
        <begin position="46"/>
        <end position="280"/>
    </location>
</feature>
<gene>
    <name evidence="8" type="ORF">M2350_001517</name>
</gene>
<dbReference type="InterPro" id="IPR013785">
    <property type="entry name" value="Aldolase_TIM"/>
</dbReference>
<dbReference type="PANTHER" id="PTHR43273">
    <property type="entry name" value="ANAEROBIC SULFATASE-MATURATING ENZYME HOMOLOG ASLB-RELATED"/>
    <property type="match status" value="1"/>
</dbReference>
<dbReference type="NCBIfam" id="TIGR04085">
    <property type="entry name" value="rSAM_more_4Fe4S"/>
    <property type="match status" value="1"/>
</dbReference>
<sequence length="418" mass="47583">MNTFSPIGQENFLRLIRNRFQGRLHTVADAHKVLRFLAEEISQIALPPVTGMELFLADGYNLDCTYCFEGRKPKRLLSPELAQLAVKRLILDWSERSESVRLLLFGGEPLLNWRVCRLVIECAEEQAAMQGKQVFFSMTTNGTLLNEERVRFLREHQVAIMLSMDGVPDAHNRHRWTKRGLPSFPLVQRGLKLLCEHYGTFDVRMTVMPDTAPMLYESVMFLAEQGAKKIVAIPAFEVQWTPQDWHVYRQQVRKIVAAFRNSEPESEVTVSLVQDVAQTRTAMEQVGQRTTNESANFGCHAGITSVTVTALGEVFPCSTFVGDERLRESYRLGTVQEGKLDIFRRQELFVLSRQRGRRCQDCSLKAFCSGGCMVANYRATGYLIEPDPTTCWRTQLCVNLARREVTYVNCLSPPSTGR</sequence>
<dbReference type="RefSeq" id="WP_259095269.1">
    <property type="nucleotide sequence ID" value="NZ_CP130454.1"/>
</dbReference>
<evidence type="ECO:0000313" key="9">
    <source>
        <dbReference type="Proteomes" id="UP001204798"/>
    </source>
</evidence>
<keyword evidence="5" id="KW-0411">Iron-sulfur</keyword>
<keyword evidence="9" id="KW-1185">Reference proteome</keyword>
<evidence type="ECO:0000313" key="8">
    <source>
        <dbReference type="EMBL" id="MCS3919117.1"/>
    </source>
</evidence>
<keyword evidence="2" id="KW-0949">S-adenosyl-L-methionine</keyword>
<evidence type="ECO:0000256" key="5">
    <source>
        <dbReference type="ARBA" id="ARBA00023014"/>
    </source>
</evidence>
<dbReference type="Pfam" id="PF13186">
    <property type="entry name" value="SPASM"/>
    <property type="match status" value="1"/>
</dbReference>
<comment type="caution">
    <text evidence="8">The sequence shown here is derived from an EMBL/GenBank/DDBJ whole genome shotgun (WGS) entry which is preliminary data.</text>
</comment>
<dbReference type="Proteomes" id="UP001204798">
    <property type="component" value="Unassembled WGS sequence"/>
</dbReference>